<dbReference type="PANTHER" id="PTHR32089:SF112">
    <property type="entry name" value="LYSOZYME-LIKE PROTEIN-RELATED"/>
    <property type="match status" value="1"/>
</dbReference>
<evidence type="ECO:0000256" key="5">
    <source>
        <dbReference type="ARBA" id="ARBA00022989"/>
    </source>
</evidence>
<proteinExistence type="inferred from homology"/>
<comment type="subcellular location">
    <subcellularLocation>
        <location evidence="1">Cell membrane</location>
        <topology evidence="1">Multi-pass membrane protein</topology>
    </subcellularLocation>
</comment>
<dbReference type="SMART" id="SM00283">
    <property type="entry name" value="MA"/>
    <property type="match status" value="1"/>
</dbReference>
<keyword evidence="4 10" id="KW-0812">Transmembrane</keyword>
<dbReference type="InterPro" id="IPR003660">
    <property type="entry name" value="HAMP_dom"/>
</dbReference>
<evidence type="ECO:0000259" key="11">
    <source>
        <dbReference type="PROSITE" id="PS50111"/>
    </source>
</evidence>
<evidence type="ECO:0000256" key="9">
    <source>
        <dbReference type="PROSITE-ProRule" id="PRU00284"/>
    </source>
</evidence>
<feature type="transmembrane region" description="Helical" evidence="10">
    <location>
        <begin position="12"/>
        <end position="31"/>
    </location>
</feature>
<dbReference type="CDD" id="cd12914">
    <property type="entry name" value="PDC1_DGC_like"/>
    <property type="match status" value="1"/>
</dbReference>
<dbReference type="Gene3D" id="1.10.287.950">
    <property type="entry name" value="Methyl-accepting chemotaxis protein"/>
    <property type="match status" value="1"/>
</dbReference>
<comment type="similarity">
    <text evidence="8">Belongs to the methyl-accepting chemotaxis (MCP) protein family.</text>
</comment>
<dbReference type="GO" id="GO:0006935">
    <property type="term" value="P:chemotaxis"/>
    <property type="evidence" value="ECO:0007669"/>
    <property type="project" value="UniProtKB-KW"/>
</dbReference>
<dbReference type="SUPFAM" id="SSF58104">
    <property type="entry name" value="Methyl-accepting chemotaxis protein (MCP) signaling domain"/>
    <property type="match status" value="2"/>
</dbReference>
<accession>A0AAT9LC96</accession>
<dbReference type="EMBL" id="CP062796">
    <property type="protein sequence ID" value="QUL98393.1"/>
    <property type="molecule type" value="Genomic_DNA"/>
</dbReference>
<reference evidence="13" key="2">
    <citation type="journal article" date="2023" name="Biology">
        <title>Prokaryotic Life Associated with Coal-Fire Gas Vents Revealed by Metagenomics.</title>
        <authorList>
            <person name="Kadnikov V.V."/>
            <person name="Mardanov A.V."/>
            <person name="Beletsky A.V."/>
            <person name="Karnachuk O.V."/>
            <person name="Ravin N.V."/>
        </authorList>
    </citation>
    <scope>NUCLEOTIDE SEQUENCE</scope>
    <source>
        <strain evidence="13">Bu02</strain>
    </source>
</reference>
<evidence type="ECO:0000256" key="7">
    <source>
        <dbReference type="ARBA" id="ARBA00023224"/>
    </source>
</evidence>
<dbReference type="SUPFAM" id="SSF103190">
    <property type="entry name" value="Sensory domain-like"/>
    <property type="match status" value="1"/>
</dbReference>
<evidence type="ECO:0000256" key="2">
    <source>
        <dbReference type="ARBA" id="ARBA00022475"/>
    </source>
</evidence>
<keyword evidence="7 9" id="KW-0807">Transducer</keyword>
<dbReference type="Pfam" id="PF00672">
    <property type="entry name" value="HAMP"/>
    <property type="match status" value="1"/>
</dbReference>
<dbReference type="AlphaFoldDB" id="A0AAT9LC96"/>
<keyword evidence="3" id="KW-0145">Chemotaxis</keyword>
<evidence type="ECO:0000256" key="4">
    <source>
        <dbReference type="ARBA" id="ARBA00022692"/>
    </source>
</evidence>
<dbReference type="CDD" id="cd06225">
    <property type="entry name" value="HAMP"/>
    <property type="match status" value="1"/>
</dbReference>
<dbReference type="Pfam" id="PF00015">
    <property type="entry name" value="MCPsignal"/>
    <property type="match status" value="1"/>
</dbReference>
<evidence type="ECO:0000256" key="6">
    <source>
        <dbReference type="ARBA" id="ARBA00023136"/>
    </source>
</evidence>
<keyword evidence="2" id="KW-1003">Cell membrane</keyword>
<evidence type="ECO:0000256" key="8">
    <source>
        <dbReference type="ARBA" id="ARBA00029447"/>
    </source>
</evidence>
<dbReference type="KEGG" id="fcz:IMF26_10310"/>
<dbReference type="PROSITE" id="PS50111">
    <property type="entry name" value="CHEMOTAXIS_TRANSDUC_2"/>
    <property type="match status" value="1"/>
</dbReference>
<dbReference type="InterPro" id="IPR029151">
    <property type="entry name" value="Sensor-like_sf"/>
</dbReference>
<dbReference type="SMART" id="SM00304">
    <property type="entry name" value="HAMP"/>
    <property type="match status" value="3"/>
</dbReference>
<name>A0AAT9LC96_9FIRM</name>
<dbReference type="PROSITE" id="PS50885">
    <property type="entry name" value="HAMP"/>
    <property type="match status" value="1"/>
</dbReference>
<evidence type="ECO:0000256" key="10">
    <source>
        <dbReference type="SAM" id="Phobius"/>
    </source>
</evidence>
<dbReference type="GO" id="GO:0005886">
    <property type="term" value="C:plasma membrane"/>
    <property type="evidence" value="ECO:0007669"/>
    <property type="project" value="UniProtKB-SubCell"/>
</dbReference>
<gene>
    <name evidence="13" type="ORF">IMF26_10310</name>
</gene>
<sequence>MTKGLSIQTKLIIMGLMLTLIPTIVVGTFMYRRSRADIESAVLKNLEVLSTAKQNEIDAYFEGLKAQGHFLAGMGDVYQSLKALRSSGYDLMSRRWLSMKEGVLGAVAKKIEELGFHIFFITSPEGRVVWSTDGSIPEGTDLSGRDYIQGALKGEITFSNFFYSDAIKTSCIAVGVPVFDESEDNTLLGVAAIVVTEEDLSAIIHSGIDRLGKTADAYLVDAAGTLLTNMRDGEYSSNPALSKSISGWAVTTLADAVSKNDSSFSGTSKYRDYRGVPVLGSVTAIKVGQQLVGLVIEVEQGEALASVANLKAFTVTAGIIMAAIASLAAVALGRSVARPLNLAVGMLRDIAKGEGDLTKRLEIQTRDEIGELARWFNAFVDYLQGLVKEMAKTSDDLAATGEELTATSEESRNIAQQISETAEQVAKGAQDQSAAAADTATSVDHLATIIEKVAEGAQAQHTSLETVSSVLEEVNRVFTEVVDALEKYANVAWDNTKAAQAGMDSVKSLTASMDNIRLANESAASTVQELHDLSQSIYDIVDIIDDIADQTNLLALNAAIEAARAGEYGRGFAVVADEVRKLAERSLSETKNIRDLISRVAAAIEKTVNSIEASSGEIENGHSVAGDTRKALEEIYKAAEQTQGVVSDLASSFGQLKESLNRADRAVQDISASASEYFTAAQEMTKTSEHVRSLIESMAAVSEETTASLEEVSASIKEMARATEQVSVSAQELAMTSEKLQEIVRKFKV</sequence>
<dbReference type="Pfam" id="PF02743">
    <property type="entry name" value="dCache_1"/>
    <property type="match status" value="1"/>
</dbReference>
<feature type="domain" description="HAMP" evidence="12">
    <location>
        <begin position="334"/>
        <end position="388"/>
    </location>
</feature>
<dbReference type="PANTHER" id="PTHR32089">
    <property type="entry name" value="METHYL-ACCEPTING CHEMOTAXIS PROTEIN MCPB"/>
    <property type="match status" value="1"/>
</dbReference>
<keyword evidence="5 10" id="KW-1133">Transmembrane helix</keyword>
<dbReference type="Gene3D" id="3.30.450.20">
    <property type="entry name" value="PAS domain"/>
    <property type="match status" value="1"/>
</dbReference>
<evidence type="ECO:0000256" key="1">
    <source>
        <dbReference type="ARBA" id="ARBA00004651"/>
    </source>
</evidence>
<organism evidence="13">
    <name type="scientific">Candidatus Fermentithermobacillus carboniphilus</name>
    <dbReference type="NCBI Taxonomy" id="3085328"/>
    <lineage>
        <taxon>Bacteria</taxon>
        <taxon>Bacillati</taxon>
        <taxon>Bacillota</taxon>
        <taxon>Candidatus Fermentithermobacillia</taxon>
        <taxon>Candidatus Fermentithermobacillales</taxon>
        <taxon>Candidatus Fermentithermobacillaceae</taxon>
        <taxon>Candidatus Fermentithermobacillus</taxon>
    </lineage>
</organism>
<protein>
    <submittedName>
        <fullName evidence="13">Methyl-accepting chemotaxis protein</fullName>
    </submittedName>
</protein>
<reference evidence="13" key="1">
    <citation type="submission" date="2020-10" db="EMBL/GenBank/DDBJ databases">
        <authorList>
            <person name="Kadnikov V."/>
            <person name="Beletsky A.V."/>
            <person name="Mardanov A.V."/>
            <person name="Karnachuk O.V."/>
            <person name="Ravin N.V."/>
        </authorList>
    </citation>
    <scope>NUCLEOTIDE SEQUENCE</scope>
    <source>
        <strain evidence="13">Bu02</strain>
    </source>
</reference>
<dbReference type="InterPro" id="IPR004089">
    <property type="entry name" value="MCPsignal_dom"/>
</dbReference>
<dbReference type="GO" id="GO:0007165">
    <property type="term" value="P:signal transduction"/>
    <property type="evidence" value="ECO:0007669"/>
    <property type="project" value="UniProtKB-KW"/>
</dbReference>
<keyword evidence="6 10" id="KW-0472">Membrane</keyword>
<feature type="domain" description="Methyl-accepting transducer" evidence="11">
    <location>
        <begin position="435"/>
        <end position="671"/>
    </location>
</feature>
<evidence type="ECO:0000259" key="12">
    <source>
        <dbReference type="PROSITE" id="PS50885"/>
    </source>
</evidence>
<evidence type="ECO:0000313" key="13">
    <source>
        <dbReference type="EMBL" id="QUL98393.1"/>
    </source>
</evidence>
<evidence type="ECO:0000256" key="3">
    <source>
        <dbReference type="ARBA" id="ARBA00022500"/>
    </source>
</evidence>
<dbReference type="InterPro" id="IPR033479">
    <property type="entry name" value="dCache_1"/>
</dbReference>
<dbReference type="Gene3D" id="6.10.340.10">
    <property type="match status" value="1"/>
</dbReference>